<gene>
    <name evidence="5" type="ORF">H4O21_10915</name>
</gene>
<evidence type="ECO:0000313" key="5">
    <source>
        <dbReference type="EMBL" id="MBB1487122.1"/>
    </source>
</evidence>
<dbReference type="EMBL" id="JACJFM010000012">
    <property type="protein sequence ID" value="MBB1487122.1"/>
    <property type="molecule type" value="Genomic_DNA"/>
</dbReference>
<name>A0A839IRE9_9GAMM</name>
<dbReference type="GO" id="GO:0003700">
    <property type="term" value="F:DNA-binding transcription factor activity"/>
    <property type="evidence" value="ECO:0007669"/>
    <property type="project" value="InterPro"/>
</dbReference>
<reference evidence="5 6" key="1">
    <citation type="submission" date="2020-08" db="EMBL/GenBank/DDBJ databases">
        <title>Oceanospirillum sp. nov. isolated from marine sediment.</title>
        <authorList>
            <person name="Ji X."/>
        </authorList>
    </citation>
    <scope>NUCLEOTIDE SEQUENCE [LARGE SCALE GENOMIC DNA]</scope>
    <source>
        <strain evidence="5 6">D5</strain>
    </source>
</reference>
<dbReference type="PROSITE" id="PS01124">
    <property type="entry name" value="HTH_ARAC_FAMILY_2"/>
    <property type="match status" value="1"/>
</dbReference>
<dbReference type="PANTHER" id="PTHR47894:SF1">
    <property type="entry name" value="HTH-TYPE TRANSCRIPTIONAL REGULATOR VQSM"/>
    <property type="match status" value="1"/>
</dbReference>
<organism evidence="5 6">
    <name type="scientific">Oceanospirillum sediminis</name>
    <dbReference type="NCBI Taxonomy" id="2760088"/>
    <lineage>
        <taxon>Bacteria</taxon>
        <taxon>Pseudomonadati</taxon>
        <taxon>Pseudomonadota</taxon>
        <taxon>Gammaproteobacteria</taxon>
        <taxon>Oceanospirillales</taxon>
        <taxon>Oceanospirillaceae</taxon>
        <taxon>Oceanospirillum</taxon>
    </lineage>
</organism>
<evidence type="ECO:0000313" key="6">
    <source>
        <dbReference type="Proteomes" id="UP000565262"/>
    </source>
</evidence>
<keyword evidence="6" id="KW-1185">Reference proteome</keyword>
<keyword evidence="1" id="KW-0805">Transcription regulation</keyword>
<evidence type="ECO:0000256" key="1">
    <source>
        <dbReference type="ARBA" id="ARBA00023015"/>
    </source>
</evidence>
<evidence type="ECO:0000256" key="3">
    <source>
        <dbReference type="ARBA" id="ARBA00023163"/>
    </source>
</evidence>
<dbReference type="RefSeq" id="WP_182808907.1">
    <property type="nucleotide sequence ID" value="NZ_JACJFM010000012.1"/>
</dbReference>
<dbReference type="InterPro" id="IPR018060">
    <property type="entry name" value="HTH_AraC"/>
</dbReference>
<feature type="domain" description="HTH araC/xylS-type" evidence="4">
    <location>
        <begin position="235"/>
        <end position="337"/>
    </location>
</feature>
<accession>A0A839IRE9</accession>
<keyword evidence="3" id="KW-0804">Transcription</keyword>
<dbReference type="SMART" id="SM00342">
    <property type="entry name" value="HTH_ARAC"/>
    <property type="match status" value="1"/>
</dbReference>
<dbReference type="GO" id="GO:0005829">
    <property type="term" value="C:cytosol"/>
    <property type="evidence" value="ECO:0007669"/>
    <property type="project" value="TreeGrafter"/>
</dbReference>
<dbReference type="Gene3D" id="1.10.10.60">
    <property type="entry name" value="Homeodomain-like"/>
    <property type="match status" value="1"/>
</dbReference>
<dbReference type="InterPro" id="IPR032687">
    <property type="entry name" value="AraC-type_N"/>
</dbReference>
<sequence>MPLTFQPCVMGSWAVVISRALNYYQIDGPELLSRVDIDPAIANQLDTRYRLSRIDRLWRLARNLTGDEAIGLTVARYMRPTSWHALGFAIWASDTLMDCFQRLADNLRMFADHGEMILTVRGGEVEIDHGIRQDLADITLAPEQVDAFIGTCVLTARHIYSPDFSPEEVWLSRPQPEDPTPWQRLFKCPVYFNARRDRILFSTRAMSQPLLTASPELAAQNDALVADYLARLDRSDLVTRLQSLLVQHEPIGHMNIRDVAGHLNLSQRTLQRRLQEKQLCYKQVVDEVRQQQALHWLRLDYLSISEVGYRLGFSNGANFTRAFKRWYGEPPARARRSVKLLSTG</sequence>
<comment type="caution">
    <text evidence="5">The sequence shown here is derived from an EMBL/GenBank/DDBJ whole genome shotgun (WGS) entry which is preliminary data.</text>
</comment>
<dbReference type="SUPFAM" id="SSF46689">
    <property type="entry name" value="Homeodomain-like"/>
    <property type="match status" value="1"/>
</dbReference>
<dbReference type="Pfam" id="PF12833">
    <property type="entry name" value="HTH_18"/>
    <property type="match status" value="1"/>
</dbReference>
<evidence type="ECO:0000259" key="4">
    <source>
        <dbReference type="PROSITE" id="PS01124"/>
    </source>
</evidence>
<dbReference type="PANTHER" id="PTHR47894">
    <property type="entry name" value="HTH-TYPE TRANSCRIPTIONAL REGULATOR GADX"/>
    <property type="match status" value="1"/>
</dbReference>
<dbReference type="InterPro" id="IPR020449">
    <property type="entry name" value="Tscrpt_reg_AraC-type_HTH"/>
</dbReference>
<proteinExistence type="predicted"/>
<keyword evidence="2" id="KW-0238">DNA-binding</keyword>
<protein>
    <submittedName>
        <fullName evidence="5">AraC family transcriptional regulator</fullName>
    </submittedName>
</protein>
<dbReference type="AlphaFoldDB" id="A0A839IRE9"/>
<dbReference type="Pfam" id="PF12625">
    <property type="entry name" value="Arabinose_bd"/>
    <property type="match status" value="1"/>
</dbReference>
<dbReference type="GO" id="GO:0000976">
    <property type="term" value="F:transcription cis-regulatory region binding"/>
    <property type="evidence" value="ECO:0007669"/>
    <property type="project" value="TreeGrafter"/>
</dbReference>
<dbReference type="InterPro" id="IPR009057">
    <property type="entry name" value="Homeodomain-like_sf"/>
</dbReference>
<dbReference type="Proteomes" id="UP000565262">
    <property type="component" value="Unassembled WGS sequence"/>
</dbReference>
<dbReference type="PRINTS" id="PR00032">
    <property type="entry name" value="HTHARAC"/>
</dbReference>
<evidence type="ECO:0000256" key="2">
    <source>
        <dbReference type="ARBA" id="ARBA00023125"/>
    </source>
</evidence>